<feature type="region of interest" description="Disordered" evidence="6">
    <location>
        <begin position="1"/>
        <end position="45"/>
    </location>
</feature>
<feature type="transmembrane region" description="Helical" evidence="7">
    <location>
        <begin position="180"/>
        <end position="199"/>
    </location>
</feature>
<keyword evidence="4 7" id="KW-1133">Transmembrane helix</keyword>
<evidence type="ECO:0000313" key="9">
    <source>
        <dbReference type="Proteomes" id="UP000318834"/>
    </source>
</evidence>
<feature type="compositionally biased region" description="Basic and acidic residues" evidence="6">
    <location>
        <begin position="30"/>
        <end position="43"/>
    </location>
</feature>
<dbReference type="GO" id="GO:0022857">
    <property type="term" value="F:transmembrane transporter activity"/>
    <property type="evidence" value="ECO:0007669"/>
    <property type="project" value="InterPro"/>
</dbReference>
<comment type="subcellular location">
    <subcellularLocation>
        <location evidence="1">Cell membrane</location>
        <topology evidence="1">Multi-pass membrane protein</topology>
    </subcellularLocation>
</comment>
<feature type="transmembrane region" description="Helical" evidence="7">
    <location>
        <begin position="148"/>
        <end position="174"/>
    </location>
</feature>
<evidence type="ECO:0000256" key="5">
    <source>
        <dbReference type="ARBA" id="ARBA00023136"/>
    </source>
</evidence>
<organism evidence="8 9">
    <name type="scientific">Candidatus Segetimicrobium genomatis</name>
    <dbReference type="NCBI Taxonomy" id="2569760"/>
    <lineage>
        <taxon>Bacteria</taxon>
        <taxon>Bacillati</taxon>
        <taxon>Candidatus Sysuimicrobiota</taxon>
        <taxon>Candidatus Sysuimicrobiia</taxon>
        <taxon>Candidatus Sysuimicrobiales</taxon>
        <taxon>Candidatus Segetimicrobiaceae</taxon>
        <taxon>Candidatus Segetimicrobium</taxon>
    </lineage>
</organism>
<accession>A0A537ILN8</accession>
<dbReference type="Pfam" id="PF02653">
    <property type="entry name" value="BPD_transp_2"/>
    <property type="match status" value="1"/>
</dbReference>
<keyword evidence="3 7" id="KW-0812">Transmembrane</keyword>
<dbReference type="GO" id="GO:0005886">
    <property type="term" value="C:plasma membrane"/>
    <property type="evidence" value="ECO:0007669"/>
    <property type="project" value="UniProtKB-SubCell"/>
</dbReference>
<dbReference type="EMBL" id="VBAP01000095">
    <property type="protein sequence ID" value="TMI72012.1"/>
    <property type="molecule type" value="Genomic_DNA"/>
</dbReference>
<feature type="transmembrane region" description="Helical" evidence="7">
    <location>
        <begin position="349"/>
        <end position="368"/>
    </location>
</feature>
<keyword evidence="2" id="KW-1003">Cell membrane</keyword>
<feature type="transmembrane region" description="Helical" evidence="7">
    <location>
        <begin position="70"/>
        <end position="90"/>
    </location>
</feature>
<evidence type="ECO:0000256" key="6">
    <source>
        <dbReference type="SAM" id="MobiDB-lite"/>
    </source>
</evidence>
<feature type="transmembrane region" description="Helical" evidence="7">
    <location>
        <begin position="97"/>
        <end position="118"/>
    </location>
</feature>
<sequence>MARSPEHSRARTPPRNVSWPSPPGWRARSGHPDGRERRMRESDTPTAARIGAAVGALPLRPSLVATLRDYGIYLALAALVVYFAIALPQFRTPDNALLVLLQVSVIGIIAIGMTFTILTAGIDLSVGSLLAVAGMFSGVFAQKDPSAANVLLAFLLPVVIGLLGGAINGVIIAWAGVNPLIVTLGTLTAYRGFVVWYRVNPIYDLQPYYRVVGQGTVGPIPIPAIILLVMAGAAWVVLNYTRYGRYVYVVGGNPEAARAAGIDVPLLKFSVYVISGFCVGVAGLIFTSRLMAAQAISGQGFELQAIAAAVVGGASLFGGRGKITNTIVGALIMGVLFNGLVMLNVPAPIQQMVIGVIIIAAVWLDAVLRQRGY</sequence>
<dbReference type="Proteomes" id="UP000318834">
    <property type="component" value="Unassembled WGS sequence"/>
</dbReference>
<evidence type="ECO:0000256" key="1">
    <source>
        <dbReference type="ARBA" id="ARBA00004651"/>
    </source>
</evidence>
<dbReference type="PANTHER" id="PTHR32196">
    <property type="entry name" value="ABC TRANSPORTER PERMEASE PROTEIN YPHD-RELATED-RELATED"/>
    <property type="match status" value="1"/>
</dbReference>
<feature type="transmembrane region" description="Helical" evidence="7">
    <location>
        <begin position="220"/>
        <end position="238"/>
    </location>
</feature>
<comment type="caution">
    <text evidence="8">The sequence shown here is derived from an EMBL/GenBank/DDBJ whole genome shotgun (WGS) entry which is preliminary data.</text>
</comment>
<dbReference type="InterPro" id="IPR001851">
    <property type="entry name" value="ABC_transp_permease"/>
</dbReference>
<evidence type="ECO:0000256" key="4">
    <source>
        <dbReference type="ARBA" id="ARBA00022989"/>
    </source>
</evidence>
<evidence type="ECO:0000313" key="8">
    <source>
        <dbReference type="EMBL" id="TMI72012.1"/>
    </source>
</evidence>
<name>A0A537ILN8_9BACT</name>
<proteinExistence type="predicted"/>
<evidence type="ECO:0000256" key="2">
    <source>
        <dbReference type="ARBA" id="ARBA00022475"/>
    </source>
</evidence>
<protein>
    <submittedName>
        <fullName evidence="8">ABC transporter permease</fullName>
    </submittedName>
</protein>
<dbReference type="CDD" id="cd06579">
    <property type="entry name" value="TM_PBP1_transp_AraH_like"/>
    <property type="match status" value="1"/>
</dbReference>
<evidence type="ECO:0000256" key="3">
    <source>
        <dbReference type="ARBA" id="ARBA00022692"/>
    </source>
</evidence>
<evidence type="ECO:0000256" key="7">
    <source>
        <dbReference type="SAM" id="Phobius"/>
    </source>
</evidence>
<dbReference type="AlphaFoldDB" id="A0A537ILN8"/>
<feature type="transmembrane region" description="Helical" evidence="7">
    <location>
        <begin position="124"/>
        <end position="141"/>
    </location>
</feature>
<feature type="transmembrane region" description="Helical" evidence="7">
    <location>
        <begin position="269"/>
        <end position="287"/>
    </location>
</feature>
<reference evidence="8 9" key="1">
    <citation type="journal article" date="2019" name="Nat. Microbiol.">
        <title>Mediterranean grassland soil C-N compound turnover is dependent on rainfall and depth, and is mediated by genomically divergent microorganisms.</title>
        <authorList>
            <person name="Diamond S."/>
            <person name="Andeer P.F."/>
            <person name="Li Z."/>
            <person name="Crits-Christoph A."/>
            <person name="Burstein D."/>
            <person name="Anantharaman K."/>
            <person name="Lane K.R."/>
            <person name="Thomas B.C."/>
            <person name="Pan C."/>
            <person name="Northen T.R."/>
            <person name="Banfield J.F."/>
        </authorList>
    </citation>
    <scope>NUCLEOTIDE SEQUENCE [LARGE SCALE GENOMIC DNA]</scope>
    <source>
        <strain evidence="8">NP_8</strain>
    </source>
</reference>
<gene>
    <name evidence="8" type="ORF">E6H05_11695</name>
</gene>
<keyword evidence="5 7" id="KW-0472">Membrane</keyword>
<feature type="transmembrane region" description="Helical" evidence="7">
    <location>
        <begin position="323"/>
        <end position="343"/>
    </location>
</feature>